<dbReference type="InterPro" id="IPR000008">
    <property type="entry name" value="C2_dom"/>
</dbReference>
<dbReference type="PANTHER" id="PTHR21119">
    <property type="entry name" value="C2 DOMAIN-CONTAINING PROTEIN"/>
    <property type="match status" value="1"/>
</dbReference>
<dbReference type="Gene3D" id="2.60.40.150">
    <property type="entry name" value="C2 domain"/>
    <property type="match status" value="1"/>
</dbReference>
<keyword evidence="2" id="KW-0862">Zinc</keyword>
<dbReference type="SUPFAM" id="SSF49562">
    <property type="entry name" value="C2 domain (Calcium/lipid-binding domain, CaLB)"/>
    <property type="match status" value="1"/>
</dbReference>
<evidence type="ECO:0000259" key="5">
    <source>
        <dbReference type="PROSITE" id="PS50004"/>
    </source>
</evidence>
<dbReference type="SUPFAM" id="SSF57889">
    <property type="entry name" value="Cysteine-rich domain"/>
    <property type="match status" value="1"/>
</dbReference>
<dbReference type="Proteomes" id="UP000694941">
    <property type="component" value="Unplaced"/>
</dbReference>
<feature type="compositionally biased region" description="Basic and acidic residues" evidence="3">
    <location>
        <begin position="528"/>
        <end position="554"/>
    </location>
</feature>
<dbReference type="Pfam" id="PF00168">
    <property type="entry name" value="C2"/>
    <property type="match status" value="1"/>
</dbReference>
<dbReference type="InterPro" id="IPR039934">
    <property type="entry name" value="C2CD2/C2CD2L"/>
</dbReference>
<evidence type="ECO:0000256" key="3">
    <source>
        <dbReference type="SAM" id="MobiDB-lite"/>
    </source>
</evidence>
<evidence type="ECO:0000256" key="4">
    <source>
        <dbReference type="SAM" id="Phobius"/>
    </source>
</evidence>
<sequence length="710" mass="79178">MFDIVNINVYGWCLLAIIVFVLGNIIASRKDKKIVKSEISDQTKIHEKDELVKHKQPTPDASAAEVDGSTLIHAEKAKLIASKLEREKVYDTDISPIYSSVSQRVCPITQGSDPNSVDWINNSLIWVYSKCNSNFLVETWLSALNDKAKKASAENGVLVKFEQVQAEDFPLNLTDISTSPELNNNVTTICTVKSEGLRFQVSAIHQNEPDTSSVQYDVNIVKLEGKLKISGDTEELLFFVSFVDKPDMKLNIKPVHTSPDLLTLEEDTIVDTITNAIGTAIVDIYFADQADFPKFQHKKEEKDSDMLIDLSFSPSKQPSTRHEQRLLVKVVKATSLGGTKGCQEPYCVIEMDEPSQKFQTSFAKDRSNPFWDENFLFNVRDKSAEILFEIYDRGTEDKGSVETLTDAALRELESREKTGSPSSPEKSTLIIHGVYREGVHPALKVKLDKNGRWREVSQSEGTVDSSTTSPSSPLSKSEHTATGESISSSASEKEEVFFTSSERGRMRDRRSFMGTLRKRLSLRNNRSKSVDQKTEAGESISRDSSRSFSSDRSRSVPRAQMISADRTSAGNALLGVPGTDHEEDSSARSSISDGSGVSSSSTRTYIHEKSTLVVETNENGVIKHYLLPSSLANHTKWRKRGVKLHIYNDHIFVAKHLPGSTICQICGRNLSRHLGKQGYECRDCNLVCHKSCHVRVDSYCPHTTINTMDM</sequence>
<dbReference type="SMART" id="SM00239">
    <property type="entry name" value="C2"/>
    <property type="match status" value="1"/>
</dbReference>
<dbReference type="RefSeq" id="XP_022255059.1">
    <property type="nucleotide sequence ID" value="XM_022399351.1"/>
</dbReference>
<protein>
    <submittedName>
        <fullName evidence="8">C2 domain-containing protein 2-like</fullName>
    </submittedName>
</protein>
<gene>
    <name evidence="8" type="primary">LOC106470715</name>
</gene>
<evidence type="ECO:0000256" key="1">
    <source>
        <dbReference type="ARBA" id="ARBA00022723"/>
    </source>
</evidence>
<dbReference type="SMART" id="SM00109">
    <property type="entry name" value="C1"/>
    <property type="match status" value="1"/>
</dbReference>
<evidence type="ECO:0000313" key="7">
    <source>
        <dbReference type="Proteomes" id="UP000694941"/>
    </source>
</evidence>
<evidence type="ECO:0000313" key="8">
    <source>
        <dbReference type="RefSeq" id="XP_022255059.1"/>
    </source>
</evidence>
<dbReference type="InterPro" id="IPR002219">
    <property type="entry name" value="PKC_DAG/PE"/>
</dbReference>
<accession>A0ABM1TGQ3</accession>
<feature type="compositionally biased region" description="Low complexity" evidence="3">
    <location>
        <begin position="465"/>
        <end position="475"/>
    </location>
</feature>
<feature type="region of interest" description="Disordered" evidence="3">
    <location>
        <begin position="454"/>
        <end position="603"/>
    </location>
</feature>
<reference evidence="8" key="1">
    <citation type="submission" date="2025-08" db="UniProtKB">
        <authorList>
            <consortium name="RefSeq"/>
        </authorList>
    </citation>
    <scope>IDENTIFICATION</scope>
    <source>
        <tissue evidence="8">Muscle</tissue>
    </source>
</reference>
<dbReference type="InterPro" id="IPR046349">
    <property type="entry name" value="C1-like_sf"/>
</dbReference>
<name>A0ABM1TGQ3_LIMPO</name>
<keyword evidence="4" id="KW-1133">Transmembrane helix</keyword>
<organism evidence="7 8">
    <name type="scientific">Limulus polyphemus</name>
    <name type="common">Atlantic horseshoe crab</name>
    <dbReference type="NCBI Taxonomy" id="6850"/>
    <lineage>
        <taxon>Eukaryota</taxon>
        <taxon>Metazoa</taxon>
        <taxon>Ecdysozoa</taxon>
        <taxon>Arthropoda</taxon>
        <taxon>Chelicerata</taxon>
        <taxon>Merostomata</taxon>
        <taxon>Xiphosura</taxon>
        <taxon>Limulidae</taxon>
        <taxon>Limulus</taxon>
    </lineage>
</organism>
<keyword evidence="4" id="KW-0472">Membrane</keyword>
<feature type="compositionally biased region" description="Low complexity" evidence="3">
    <location>
        <begin position="587"/>
        <end position="601"/>
    </location>
</feature>
<evidence type="ECO:0000256" key="2">
    <source>
        <dbReference type="ARBA" id="ARBA00022833"/>
    </source>
</evidence>
<dbReference type="PANTHER" id="PTHR21119:SF5">
    <property type="entry name" value="C2 DOMAIN-CONTAINING PROTEIN"/>
    <property type="match status" value="1"/>
</dbReference>
<dbReference type="PROSITE" id="PS00479">
    <property type="entry name" value="ZF_DAG_PE_1"/>
    <property type="match status" value="1"/>
</dbReference>
<feature type="domain" description="Phorbol-ester/DAG-type" evidence="6">
    <location>
        <begin position="649"/>
        <end position="700"/>
    </location>
</feature>
<feature type="compositionally biased region" description="Basic and acidic residues" evidence="3">
    <location>
        <begin position="491"/>
        <end position="511"/>
    </location>
</feature>
<feature type="transmembrane region" description="Helical" evidence="4">
    <location>
        <begin position="6"/>
        <end position="27"/>
    </location>
</feature>
<dbReference type="Pfam" id="PF00130">
    <property type="entry name" value="C1_1"/>
    <property type="match status" value="1"/>
</dbReference>
<dbReference type="Pfam" id="PF18696">
    <property type="entry name" value="SMP_C2CD2L"/>
    <property type="match status" value="1"/>
</dbReference>
<keyword evidence="4" id="KW-0812">Transmembrane</keyword>
<evidence type="ECO:0000259" key="6">
    <source>
        <dbReference type="PROSITE" id="PS50081"/>
    </source>
</evidence>
<keyword evidence="7" id="KW-1185">Reference proteome</keyword>
<dbReference type="InterPro" id="IPR035892">
    <property type="entry name" value="C2_domain_sf"/>
</dbReference>
<dbReference type="PROSITE" id="PS50004">
    <property type="entry name" value="C2"/>
    <property type="match status" value="1"/>
</dbReference>
<dbReference type="InterPro" id="IPR040885">
    <property type="entry name" value="SMP_C2CD2L"/>
</dbReference>
<dbReference type="Gene3D" id="3.30.60.20">
    <property type="match status" value="1"/>
</dbReference>
<proteinExistence type="predicted"/>
<keyword evidence="1" id="KW-0479">Metal-binding</keyword>
<feature type="domain" description="C2" evidence="5">
    <location>
        <begin position="306"/>
        <end position="422"/>
    </location>
</feature>
<dbReference type="CDD" id="cd20831">
    <property type="entry name" value="C1_dGM13116p-like"/>
    <property type="match status" value="1"/>
</dbReference>
<dbReference type="GeneID" id="106470715"/>
<dbReference type="PROSITE" id="PS50081">
    <property type="entry name" value="ZF_DAG_PE_2"/>
    <property type="match status" value="1"/>
</dbReference>
<dbReference type="CDD" id="cd21664">
    <property type="entry name" value="SMP_C2CD2-like"/>
    <property type="match status" value="1"/>
</dbReference>